<dbReference type="Gene3D" id="3.90.980.10">
    <property type="entry name" value="DNA primase, catalytic core, N-terminal domain"/>
    <property type="match status" value="1"/>
</dbReference>
<keyword evidence="8 12" id="KW-0862">Zinc</keyword>
<dbReference type="EC" id="2.7.7.101" evidence="12"/>
<comment type="caution">
    <text evidence="16">The sequence shown here is derived from an EMBL/GenBank/DDBJ whole genome shotgun (WGS) entry which is preliminary data.</text>
</comment>
<proteinExistence type="inferred from homology"/>
<protein>
    <recommendedName>
        <fullName evidence="12 13">DNA primase</fullName>
        <ecNumber evidence="12">2.7.7.101</ecNumber>
    </recommendedName>
</protein>
<evidence type="ECO:0000256" key="6">
    <source>
        <dbReference type="ARBA" id="ARBA00022723"/>
    </source>
</evidence>
<sequence length="646" mass="71006">MTLTPQWLDELRSRITLSSVIGRHVKVQRAGREFKACCPFHNEKTPSFTINDDKGFYHCFGCGAHGDAIRFMTDHQGLGFMDAVKELASEAGMSVPAPDPRAARQAEERASLHDVCQAAQDWFVAQLKSAAGEQARAYLKARGLTAETVQRFGIGFAPDTRNGIKSALSSIDEDLLIEAGLLIKVDDKPPYDRFRGRVMIPIRDPRGRVIAFGGRILGQGEPKYLNSPDTPLFDKGRTLYNLHIAAPASRQTGRVVVVEGYMDVIALAQAGFGECVAPLGTALTEHQIERLWKMVDRPLLCFDGDSAGQKAAMRAAARALPLLKPGLSLGFVSLPAGQDPDDLVRASGPAAFSACIERATGLLDHLWTHELNAAPLESPEARAGLKARLNTHADTIADGDIKALYRREIGQRFSDMFFGQRQQSANRFSPAPRFSPGPGQRPGQKGSKGWQRRDEPVPPSEELRELARQPMSDLILRGVLLGLLHRPALLQRHSEALSEFVGQADSWADLLCAMLDAAHAHSVHPADAAETLDTARLMTILQIKGMSQAIDRLKSGGKPPFSFCTAIQQKADETREIRIAEDFSEAIEVMTTRPRLVAALSEVTRRFETDLAENDSGDGLFLEQQQLRARKQQFDQRLIELTERSA</sequence>
<accession>A0ABQ1J7B7</accession>
<feature type="domain" description="Toprim" evidence="15">
    <location>
        <begin position="253"/>
        <end position="335"/>
    </location>
</feature>
<comment type="similarity">
    <text evidence="12 13">Belongs to the DnaG primase family.</text>
</comment>
<keyword evidence="3 12" id="KW-0808">Transferase</keyword>
<evidence type="ECO:0000256" key="5">
    <source>
        <dbReference type="ARBA" id="ARBA00022705"/>
    </source>
</evidence>
<evidence type="ECO:0000256" key="9">
    <source>
        <dbReference type="ARBA" id="ARBA00022842"/>
    </source>
</evidence>
<comment type="catalytic activity">
    <reaction evidence="12">
        <text>ssDNA + n NTP = ssDNA/pppN(pN)n-1 hybrid + (n-1) diphosphate.</text>
        <dbReference type="EC" id="2.7.7.101"/>
    </reaction>
</comment>
<comment type="function">
    <text evidence="12 13">RNA polymerase that catalyzes the synthesis of short RNA molecules used as primers for DNA polymerase during DNA replication.</text>
</comment>
<keyword evidence="9" id="KW-0460">Magnesium</keyword>
<keyword evidence="4 12" id="KW-0548">Nucleotidyltransferase</keyword>
<dbReference type="Gene3D" id="3.40.1360.10">
    <property type="match status" value="1"/>
</dbReference>
<evidence type="ECO:0000256" key="1">
    <source>
        <dbReference type="ARBA" id="ARBA00022478"/>
    </source>
</evidence>
<reference evidence="17" key="1">
    <citation type="journal article" date="2019" name="Int. J. Syst. Evol. Microbiol.">
        <title>The Global Catalogue of Microorganisms (GCM) 10K type strain sequencing project: providing services to taxonomists for standard genome sequencing and annotation.</title>
        <authorList>
            <consortium name="The Broad Institute Genomics Platform"/>
            <consortium name="The Broad Institute Genome Sequencing Center for Infectious Disease"/>
            <person name="Wu L."/>
            <person name="Ma J."/>
        </authorList>
    </citation>
    <scope>NUCLEOTIDE SEQUENCE [LARGE SCALE GENOMIC DNA]</scope>
    <source>
        <strain evidence="17">CGMCC 1.12851</strain>
    </source>
</reference>
<feature type="region of interest" description="Disordered" evidence="14">
    <location>
        <begin position="425"/>
        <end position="461"/>
    </location>
</feature>
<evidence type="ECO:0000256" key="2">
    <source>
        <dbReference type="ARBA" id="ARBA00022515"/>
    </source>
</evidence>
<feature type="compositionally biased region" description="Basic and acidic residues" evidence="14">
    <location>
        <begin position="451"/>
        <end position="461"/>
    </location>
</feature>
<dbReference type="InterPro" id="IPR036977">
    <property type="entry name" value="DNA_primase_Znf_CHC2"/>
</dbReference>
<evidence type="ECO:0000256" key="11">
    <source>
        <dbReference type="ARBA" id="ARBA00023163"/>
    </source>
</evidence>
<dbReference type="SUPFAM" id="SSF57783">
    <property type="entry name" value="Zinc beta-ribbon"/>
    <property type="match status" value="1"/>
</dbReference>
<keyword evidence="2 12" id="KW-0639">Primosome</keyword>
<dbReference type="SMART" id="SM00400">
    <property type="entry name" value="ZnF_CHCC"/>
    <property type="match status" value="1"/>
</dbReference>
<evidence type="ECO:0000256" key="7">
    <source>
        <dbReference type="ARBA" id="ARBA00022771"/>
    </source>
</evidence>
<dbReference type="SMART" id="SM00493">
    <property type="entry name" value="TOPRIM"/>
    <property type="match status" value="1"/>
</dbReference>
<dbReference type="InterPro" id="IPR050219">
    <property type="entry name" value="DnaG_primase"/>
</dbReference>
<dbReference type="InterPro" id="IPR034151">
    <property type="entry name" value="TOPRIM_DnaG_bac"/>
</dbReference>
<feature type="zinc finger region" description="CHC2-type" evidence="12">
    <location>
        <begin position="38"/>
        <end position="62"/>
    </location>
</feature>
<dbReference type="Proteomes" id="UP000614261">
    <property type="component" value="Unassembled WGS sequence"/>
</dbReference>
<dbReference type="PROSITE" id="PS50880">
    <property type="entry name" value="TOPRIM"/>
    <property type="match status" value="1"/>
</dbReference>
<dbReference type="Pfam" id="PF13662">
    <property type="entry name" value="Toprim_4"/>
    <property type="match status" value="1"/>
</dbReference>
<dbReference type="Pfam" id="PF08275">
    <property type="entry name" value="DNAG_N"/>
    <property type="match status" value="1"/>
</dbReference>
<dbReference type="InterPro" id="IPR030846">
    <property type="entry name" value="DnaG_bac"/>
</dbReference>
<keyword evidence="17" id="KW-1185">Reference proteome</keyword>
<dbReference type="EMBL" id="BMGD01000002">
    <property type="protein sequence ID" value="GGB60455.1"/>
    <property type="molecule type" value="Genomic_DNA"/>
</dbReference>
<comment type="cofactor">
    <cofactor evidence="12 13">
        <name>Zn(2+)</name>
        <dbReference type="ChEBI" id="CHEBI:29105"/>
    </cofactor>
    <text evidence="12 13">Binds 1 zinc ion per monomer.</text>
</comment>
<comment type="domain">
    <text evidence="12">Contains an N-terminal zinc-binding domain, a central core domain that contains the primase activity, and a C-terminal DnaB-binding domain.</text>
</comment>
<comment type="subunit">
    <text evidence="12">Monomer. Interacts with DnaB.</text>
</comment>
<keyword evidence="7 12" id="KW-0863">Zinc-finger</keyword>
<gene>
    <name evidence="12 16" type="primary">dnaG</name>
    <name evidence="16" type="ORF">GCM10010833_14170</name>
</gene>
<keyword evidence="10 12" id="KW-0238">DNA-binding</keyword>
<evidence type="ECO:0000256" key="3">
    <source>
        <dbReference type="ARBA" id="ARBA00022679"/>
    </source>
</evidence>
<evidence type="ECO:0000313" key="17">
    <source>
        <dbReference type="Proteomes" id="UP000614261"/>
    </source>
</evidence>
<dbReference type="PANTHER" id="PTHR30313">
    <property type="entry name" value="DNA PRIMASE"/>
    <property type="match status" value="1"/>
</dbReference>
<dbReference type="RefSeq" id="WP_188513668.1">
    <property type="nucleotide sequence ID" value="NZ_BMGD01000002.1"/>
</dbReference>
<keyword evidence="1 12" id="KW-0240">DNA-directed RNA polymerase</keyword>
<dbReference type="InterPro" id="IPR002694">
    <property type="entry name" value="Znf_CHC2"/>
</dbReference>
<dbReference type="InterPro" id="IPR006171">
    <property type="entry name" value="TOPRIM_dom"/>
</dbReference>
<dbReference type="HAMAP" id="MF_00974">
    <property type="entry name" value="DNA_primase_DnaG"/>
    <property type="match status" value="1"/>
</dbReference>
<dbReference type="InterPro" id="IPR013264">
    <property type="entry name" value="DNAG_N"/>
</dbReference>
<dbReference type="Pfam" id="PF01807">
    <property type="entry name" value="Zn_ribbon_DnaG"/>
    <property type="match status" value="1"/>
</dbReference>
<dbReference type="PIRSF" id="PIRSF002811">
    <property type="entry name" value="DnaG"/>
    <property type="match status" value="1"/>
</dbReference>
<keyword evidence="11 12" id="KW-0804">Transcription</keyword>
<dbReference type="NCBIfam" id="TIGR01391">
    <property type="entry name" value="dnaG"/>
    <property type="match status" value="1"/>
</dbReference>
<evidence type="ECO:0000256" key="10">
    <source>
        <dbReference type="ARBA" id="ARBA00023125"/>
    </source>
</evidence>
<evidence type="ECO:0000256" key="14">
    <source>
        <dbReference type="SAM" id="MobiDB-lite"/>
    </source>
</evidence>
<keyword evidence="5 12" id="KW-0235">DNA replication</keyword>
<dbReference type="Gene3D" id="3.90.580.10">
    <property type="entry name" value="Zinc finger, CHC2-type domain"/>
    <property type="match status" value="1"/>
</dbReference>
<evidence type="ECO:0000259" key="15">
    <source>
        <dbReference type="PROSITE" id="PS50880"/>
    </source>
</evidence>
<evidence type="ECO:0000313" key="16">
    <source>
        <dbReference type="EMBL" id="GGB60455.1"/>
    </source>
</evidence>
<name>A0ABQ1J7B7_9SPHN</name>
<dbReference type="InterPro" id="IPR006295">
    <property type="entry name" value="DNA_primase_DnaG"/>
</dbReference>
<organism evidence="16 17">
    <name type="scientific">Blastomonas aquatica</name>
    <dbReference type="NCBI Taxonomy" id="1510276"/>
    <lineage>
        <taxon>Bacteria</taxon>
        <taxon>Pseudomonadati</taxon>
        <taxon>Pseudomonadota</taxon>
        <taxon>Alphaproteobacteria</taxon>
        <taxon>Sphingomonadales</taxon>
        <taxon>Sphingomonadaceae</taxon>
        <taxon>Blastomonas</taxon>
    </lineage>
</organism>
<keyword evidence="6 12" id="KW-0479">Metal-binding</keyword>
<dbReference type="PANTHER" id="PTHR30313:SF2">
    <property type="entry name" value="DNA PRIMASE"/>
    <property type="match status" value="1"/>
</dbReference>
<dbReference type="InterPro" id="IPR037068">
    <property type="entry name" value="DNA_primase_core_N_sf"/>
</dbReference>
<evidence type="ECO:0000256" key="13">
    <source>
        <dbReference type="PIRNR" id="PIRNR002811"/>
    </source>
</evidence>
<evidence type="ECO:0000256" key="8">
    <source>
        <dbReference type="ARBA" id="ARBA00022833"/>
    </source>
</evidence>
<evidence type="ECO:0000256" key="4">
    <source>
        <dbReference type="ARBA" id="ARBA00022695"/>
    </source>
</evidence>
<dbReference type="CDD" id="cd03364">
    <property type="entry name" value="TOPRIM_DnaG_primases"/>
    <property type="match status" value="1"/>
</dbReference>
<evidence type="ECO:0000256" key="12">
    <source>
        <dbReference type="HAMAP-Rule" id="MF_00974"/>
    </source>
</evidence>
<dbReference type="SUPFAM" id="SSF56731">
    <property type="entry name" value="DNA primase core"/>
    <property type="match status" value="1"/>
</dbReference>